<feature type="compositionally biased region" description="Polar residues" evidence="1">
    <location>
        <begin position="54"/>
        <end position="63"/>
    </location>
</feature>
<dbReference type="Proteomes" id="UP000694422">
    <property type="component" value="Unplaced"/>
</dbReference>
<accession>A0A8C9Q0I5</accession>
<feature type="region of interest" description="Disordered" evidence="1">
    <location>
        <begin position="49"/>
        <end position="82"/>
    </location>
</feature>
<sequence length="82" mass="8935">MVTLAHYDMKRPIPQPHLLQRSLPGKCSIVQPGEWMACARCHTGISLSKKAESQENSSPSARTSAPRFWGNSGWGSARSVAV</sequence>
<reference evidence="2" key="1">
    <citation type="submission" date="2025-08" db="UniProtKB">
        <authorList>
            <consortium name="Ensembl"/>
        </authorList>
    </citation>
    <scope>IDENTIFICATION</scope>
</reference>
<keyword evidence="3" id="KW-1185">Reference proteome</keyword>
<reference evidence="2" key="2">
    <citation type="submission" date="2025-09" db="UniProtKB">
        <authorList>
            <consortium name="Ensembl"/>
        </authorList>
    </citation>
    <scope>IDENTIFICATION</scope>
</reference>
<evidence type="ECO:0000313" key="3">
    <source>
        <dbReference type="Proteomes" id="UP000694422"/>
    </source>
</evidence>
<dbReference type="AlphaFoldDB" id="A0A8C9Q0I5"/>
<name>A0A8C9Q0I5_SPEDA</name>
<evidence type="ECO:0000313" key="2">
    <source>
        <dbReference type="Ensembl" id="ENSSDAP00000014671.1"/>
    </source>
</evidence>
<dbReference type="Ensembl" id="ENSSDAT00000016630.1">
    <property type="protein sequence ID" value="ENSSDAP00000014671.1"/>
    <property type="gene ID" value="ENSSDAG00000013231.1"/>
</dbReference>
<organism evidence="2 3">
    <name type="scientific">Spermophilus dauricus</name>
    <name type="common">Daurian ground squirrel</name>
    <dbReference type="NCBI Taxonomy" id="99837"/>
    <lineage>
        <taxon>Eukaryota</taxon>
        <taxon>Metazoa</taxon>
        <taxon>Chordata</taxon>
        <taxon>Craniata</taxon>
        <taxon>Vertebrata</taxon>
        <taxon>Euteleostomi</taxon>
        <taxon>Mammalia</taxon>
        <taxon>Eutheria</taxon>
        <taxon>Euarchontoglires</taxon>
        <taxon>Glires</taxon>
        <taxon>Rodentia</taxon>
        <taxon>Sciuromorpha</taxon>
        <taxon>Sciuridae</taxon>
        <taxon>Xerinae</taxon>
        <taxon>Marmotini</taxon>
        <taxon>Spermophilus</taxon>
    </lineage>
</organism>
<protein>
    <submittedName>
        <fullName evidence="2">Uncharacterized protein</fullName>
    </submittedName>
</protein>
<proteinExistence type="predicted"/>
<evidence type="ECO:0000256" key="1">
    <source>
        <dbReference type="SAM" id="MobiDB-lite"/>
    </source>
</evidence>